<gene>
    <name evidence="2" type="ORF">KA717_17445</name>
</gene>
<sequence>MFPDEKKAQFLPFKELLLTSTFPNQGFTMLEVLAALMISFAFLMGALNGITMAVWMQVKAERQAQANYWIQQDLENIRSQAVLPETDAIYTSPSGGVTACTPSTSSTPNTCCPQTTPTYNAGFARRLEAKVDATTPVNRTIMGKSYTMTRNTSGTDPNPQILTINYTIGETSDNTRTLANLYTEIIPSAAMACP</sequence>
<keyword evidence="1" id="KW-1133">Transmembrane helix</keyword>
<dbReference type="InterPro" id="IPR012902">
    <property type="entry name" value="N_methyl_site"/>
</dbReference>
<evidence type="ECO:0000256" key="1">
    <source>
        <dbReference type="SAM" id="Phobius"/>
    </source>
</evidence>
<dbReference type="KEGG" id="wna:KA717_17445"/>
<dbReference type="NCBIfam" id="TIGR02532">
    <property type="entry name" value="IV_pilin_GFxxxE"/>
    <property type="match status" value="1"/>
</dbReference>
<dbReference type="EMBL" id="CP073041">
    <property type="protein sequence ID" value="UXE64137.1"/>
    <property type="molecule type" value="Genomic_DNA"/>
</dbReference>
<dbReference type="Proteomes" id="UP001065613">
    <property type="component" value="Chromosome"/>
</dbReference>
<proteinExistence type="predicted"/>
<name>A0A977PYU3_9CYAN</name>
<keyword evidence="1" id="KW-0812">Transmembrane</keyword>
<protein>
    <submittedName>
        <fullName evidence="2">Prepilin-type N-terminal cleavage/methylation domain-containing protein</fullName>
    </submittedName>
</protein>
<feature type="transmembrane region" description="Helical" evidence="1">
    <location>
        <begin position="32"/>
        <end position="55"/>
    </location>
</feature>
<organism evidence="2">
    <name type="scientific">Woronichinia naegeliana WA131</name>
    <dbReference type="NCBI Taxonomy" id="2824559"/>
    <lineage>
        <taxon>Bacteria</taxon>
        <taxon>Bacillati</taxon>
        <taxon>Cyanobacteriota</taxon>
        <taxon>Cyanophyceae</taxon>
        <taxon>Synechococcales</taxon>
        <taxon>Coelosphaeriaceae</taxon>
        <taxon>Woronichinia</taxon>
    </lineage>
</organism>
<dbReference type="AlphaFoldDB" id="A0A977PYU3"/>
<evidence type="ECO:0000313" key="2">
    <source>
        <dbReference type="EMBL" id="UXE64137.1"/>
    </source>
</evidence>
<keyword evidence="1" id="KW-0472">Membrane</keyword>
<accession>A0A977PYU3</accession>
<reference evidence="2" key="1">
    <citation type="submission" date="2021-04" db="EMBL/GenBank/DDBJ databases">
        <title>Genome sequence of Woronichinia naegeliana from Washington state freshwater lake bloom.</title>
        <authorList>
            <person name="Dreher T.W."/>
        </authorList>
    </citation>
    <scope>NUCLEOTIDE SEQUENCE</scope>
    <source>
        <strain evidence="2">WA131</strain>
    </source>
</reference>